<evidence type="ECO:0000256" key="7">
    <source>
        <dbReference type="SAM" id="MobiDB-lite"/>
    </source>
</evidence>
<name>A0A6L6YFP4_9BURK</name>
<feature type="binding site" evidence="4">
    <location>
        <begin position="17"/>
        <end position="21"/>
    </location>
    <ligand>
        <name>GTP</name>
        <dbReference type="ChEBI" id="CHEBI:37565"/>
    </ligand>
</feature>
<dbReference type="AlphaFoldDB" id="A0A6L6YFP4"/>
<dbReference type="EMBL" id="WSRP01000006">
    <property type="protein sequence ID" value="MVX56184.1"/>
    <property type="molecule type" value="Genomic_DNA"/>
</dbReference>
<feature type="region of interest" description="Disordered" evidence="7">
    <location>
        <begin position="373"/>
        <end position="522"/>
    </location>
</feature>
<reference evidence="10 11" key="1">
    <citation type="submission" date="2019-12" db="EMBL/GenBank/DDBJ databases">
        <title>Microbes associate with the intestines of laboratory mice.</title>
        <authorList>
            <person name="Navarre W."/>
            <person name="Wong E."/>
        </authorList>
    </citation>
    <scope>NUCLEOTIDE SEQUENCE [LARGE SCALE GENOMIC DNA]</scope>
    <source>
        <strain evidence="10 11">NM82_D38</strain>
    </source>
</reference>
<dbReference type="SMART" id="SM00865">
    <property type="entry name" value="Tubulin_C"/>
    <property type="match status" value="1"/>
</dbReference>
<dbReference type="FunFam" id="3.40.50.1440:FF:000001">
    <property type="entry name" value="Cell division protein FtsZ"/>
    <property type="match status" value="1"/>
</dbReference>
<feature type="compositionally biased region" description="Basic and acidic residues" evidence="7">
    <location>
        <begin position="398"/>
        <end position="417"/>
    </location>
</feature>
<dbReference type="GO" id="GO:0032153">
    <property type="term" value="C:cell division site"/>
    <property type="evidence" value="ECO:0007669"/>
    <property type="project" value="UniProtKB-UniRule"/>
</dbReference>
<dbReference type="InterPro" id="IPR036525">
    <property type="entry name" value="Tubulin/FtsZ_GTPase_sf"/>
</dbReference>
<dbReference type="NCBIfam" id="TIGR00065">
    <property type="entry name" value="ftsZ"/>
    <property type="match status" value="1"/>
</dbReference>
<sequence>MGDGHRATVIKVIGVGGAGGNALNTMVRKMGDSDVEFIAANTDQQALSNSLANQKIPLGKSGLGAGMRPEVGFQAANEAREEIADKLRGADMVFITAGMGGGTGTGASPVVAEVAQELGILTVAVVTKPFNFEGMRRMKTAEQGLQQLKNRVHSLIVILNDRLEEELGEDATFKECFEKADEVLYNACSGIAELIQRVGYMNVDFEDVRTVMGARGTAMMGMGEAEGPDRAIAAASQAIACPLLEGVQLKGARGLLVNVTGSTGMRMSEFRTAMETVKNFADPDALVIAGSVTDDSLGEKLRVTVIATGLDQDGTDNFETDMRTGQSASPVNNSSQLWKQNTPFRTGAAETLHSTTEPAALGVDLFGAPMTETKPKAKAERHPEPKDEPKAEPQAQEPKPEVRPAEEVKEAKPEEKPAAAYTENPFLQPVSRPISTPDVQNPFPQNSARDNTVFGSFGGKESVRPASDVFATLNPQQGTNSGLWTTNAQTPAAEPRPVAKTEETPDQPRFEYGIPTFLRKKS</sequence>
<evidence type="ECO:0000259" key="9">
    <source>
        <dbReference type="SMART" id="SM00865"/>
    </source>
</evidence>
<dbReference type="GO" id="GO:0005737">
    <property type="term" value="C:cytoplasm"/>
    <property type="evidence" value="ECO:0007669"/>
    <property type="project" value="UniProtKB-SubCell"/>
</dbReference>
<organism evidence="10 11">
    <name type="scientific">Parasutterella muris</name>
    <dbReference type="NCBI Taxonomy" id="2565572"/>
    <lineage>
        <taxon>Bacteria</taxon>
        <taxon>Pseudomonadati</taxon>
        <taxon>Pseudomonadota</taxon>
        <taxon>Betaproteobacteria</taxon>
        <taxon>Burkholderiales</taxon>
        <taxon>Sutterellaceae</taxon>
        <taxon>Parasutterella</taxon>
    </lineage>
</organism>
<dbReference type="SUPFAM" id="SSF52490">
    <property type="entry name" value="Tubulin nucleotide-binding domain-like"/>
    <property type="match status" value="1"/>
</dbReference>
<dbReference type="InterPro" id="IPR000158">
    <property type="entry name" value="Cell_div_FtsZ"/>
</dbReference>
<dbReference type="InterPro" id="IPR024757">
    <property type="entry name" value="FtsZ_C"/>
</dbReference>
<feature type="compositionally biased region" description="Polar residues" evidence="7">
    <location>
        <begin position="473"/>
        <end position="490"/>
    </location>
</feature>
<dbReference type="InterPro" id="IPR008280">
    <property type="entry name" value="Tub_FtsZ_C"/>
</dbReference>
<dbReference type="Pfam" id="PF12327">
    <property type="entry name" value="FtsZ_C"/>
    <property type="match status" value="1"/>
</dbReference>
<dbReference type="GO" id="GO:0051258">
    <property type="term" value="P:protein polymerization"/>
    <property type="evidence" value="ECO:0007669"/>
    <property type="project" value="UniProtKB-UniRule"/>
</dbReference>
<feature type="compositionally biased region" description="Basic and acidic residues" evidence="7">
    <location>
        <begin position="373"/>
        <end position="391"/>
    </location>
</feature>
<comment type="subcellular location">
    <subcellularLocation>
        <location evidence="4">Cytoplasm</location>
    </subcellularLocation>
    <text evidence="4">Assembles at midcell at the inner surface of the cytoplasmic membrane.</text>
</comment>
<keyword evidence="4 6" id="KW-0131">Cell cycle</keyword>
<dbReference type="InterPro" id="IPR020805">
    <property type="entry name" value="Cell_div_FtsZ_CS"/>
</dbReference>
<dbReference type="GO" id="GO:0003924">
    <property type="term" value="F:GTPase activity"/>
    <property type="evidence" value="ECO:0007669"/>
    <property type="project" value="UniProtKB-UniRule"/>
</dbReference>
<feature type="compositionally biased region" description="Polar residues" evidence="7">
    <location>
        <begin position="433"/>
        <end position="454"/>
    </location>
</feature>
<feature type="binding site" evidence="4">
    <location>
        <position position="137"/>
    </location>
    <ligand>
        <name>GTP</name>
        <dbReference type="ChEBI" id="CHEBI:37565"/>
    </ligand>
</feature>
<evidence type="ECO:0000256" key="4">
    <source>
        <dbReference type="HAMAP-Rule" id="MF_00909"/>
    </source>
</evidence>
<dbReference type="SMART" id="SM00864">
    <property type="entry name" value="Tubulin"/>
    <property type="match status" value="1"/>
</dbReference>
<feature type="compositionally biased region" description="Polar residues" evidence="7">
    <location>
        <begin position="323"/>
        <end position="338"/>
    </location>
</feature>
<dbReference type="GO" id="GO:0005525">
    <property type="term" value="F:GTP binding"/>
    <property type="evidence" value="ECO:0007669"/>
    <property type="project" value="UniProtKB-UniRule"/>
</dbReference>
<proteinExistence type="inferred from homology"/>
<gene>
    <name evidence="4 10" type="primary">ftsZ</name>
    <name evidence="10" type="ORF">E5987_03050</name>
</gene>
<dbReference type="Gene3D" id="3.30.1330.20">
    <property type="entry name" value="Tubulin/FtsZ, C-terminal domain"/>
    <property type="match status" value="1"/>
</dbReference>
<comment type="subunit">
    <text evidence="4">Homodimer. Polymerizes to form a dynamic ring structure in a strictly GTP-dependent manner. Interacts directly with several other division proteins.</text>
</comment>
<keyword evidence="4 6" id="KW-0132">Cell division</keyword>
<dbReference type="GO" id="GO:0043093">
    <property type="term" value="P:FtsZ-dependent cytokinesis"/>
    <property type="evidence" value="ECO:0007669"/>
    <property type="project" value="UniProtKB-UniRule"/>
</dbReference>
<dbReference type="GO" id="GO:0000917">
    <property type="term" value="P:division septum assembly"/>
    <property type="evidence" value="ECO:0007669"/>
    <property type="project" value="UniProtKB-KW"/>
</dbReference>
<dbReference type="InterPro" id="IPR018316">
    <property type="entry name" value="Tubulin/FtsZ_2-layer-sand-dom"/>
</dbReference>
<feature type="compositionally biased region" description="Basic and acidic residues" evidence="7">
    <location>
        <begin position="497"/>
        <end position="509"/>
    </location>
</feature>
<dbReference type="InterPro" id="IPR037103">
    <property type="entry name" value="Tubulin/FtsZ-like_C"/>
</dbReference>
<keyword evidence="2 4" id="KW-0547">Nucleotide-binding</keyword>
<evidence type="ECO:0000256" key="3">
    <source>
        <dbReference type="ARBA" id="ARBA00023134"/>
    </source>
</evidence>
<feature type="domain" description="Tubulin/FtsZ 2-layer sandwich" evidence="9">
    <location>
        <begin position="201"/>
        <end position="319"/>
    </location>
</feature>
<feature type="binding site" evidence="4">
    <location>
        <position position="133"/>
    </location>
    <ligand>
        <name>GTP</name>
        <dbReference type="ChEBI" id="CHEBI:37565"/>
    </ligand>
</feature>
<dbReference type="PROSITE" id="PS01135">
    <property type="entry name" value="FTSZ_2"/>
    <property type="match status" value="1"/>
</dbReference>
<dbReference type="Pfam" id="PF00091">
    <property type="entry name" value="Tubulin"/>
    <property type="match status" value="1"/>
</dbReference>
<dbReference type="HAMAP" id="MF_00909">
    <property type="entry name" value="FtsZ"/>
    <property type="match status" value="1"/>
</dbReference>
<comment type="similarity">
    <text evidence="1 4 6">Belongs to the FtsZ family.</text>
</comment>
<protein>
    <recommendedName>
        <fullName evidence="4 5">Cell division protein FtsZ</fullName>
    </recommendedName>
</protein>
<evidence type="ECO:0000256" key="5">
    <source>
        <dbReference type="NCBIfam" id="TIGR00065"/>
    </source>
</evidence>
<evidence type="ECO:0000256" key="1">
    <source>
        <dbReference type="ARBA" id="ARBA00009690"/>
    </source>
</evidence>
<keyword evidence="4 6" id="KW-0717">Septation</keyword>
<feature type="region of interest" description="Disordered" evidence="7">
    <location>
        <begin position="315"/>
        <end position="338"/>
    </location>
</feature>
<dbReference type="CDD" id="cd02201">
    <property type="entry name" value="FtsZ_type1"/>
    <property type="match status" value="1"/>
</dbReference>
<dbReference type="PANTHER" id="PTHR30314">
    <property type="entry name" value="CELL DIVISION PROTEIN FTSZ-RELATED"/>
    <property type="match status" value="1"/>
</dbReference>
<dbReference type="SUPFAM" id="SSF55307">
    <property type="entry name" value="Tubulin C-terminal domain-like"/>
    <property type="match status" value="1"/>
</dbReference>
<dbReference type="InterPro" id="IPR045061">
    <property type="entry name" value="FtsZ/CetZ"/>
</dbReference>
<feature type="binding site" evidence="4">
    <location>
        <position position="181"/>
    </location>
    <ligand>
        <name>GTP</name>
        <dbReference type="ChEBI" id="CHEBI:37565"/>
    </ligand>
</feature>
<keyword evidence="3 4" id="KW-0342">GTP-binding</keyword>
<comment type="caution">
    <text evidence="10">The sequence shown here is derived from an EMBL/GenBank/DDBJ whole genome shotgun (WGS) entry which is preliminary data.</text>
</comment>
<dbReference type="PANTHER" id="PTHR30314:SF3">
    <property type="entry name" value="MITOCHONDRIAL DIVISION PROTEIN FSZA"/>
    <property type="match status" value="1"/>
</dbReference>
<evidence type="ECO:0000256" key="6">
    <source>
        <dbReference type="RuleBase" id="RU000631"/>
    </source>
</evidence>
<keyword evidence="4" id="KW-0963">Cytoplasm</keyword>
<dbReference type="InterPro" id="IPR003008">
    <property type="entry name" value="Tubulin_FtsZ_GTPase"/>
</dbReference>
<dbReference type="Gene3D" id="3.40.50.1440">
    <property type="entry name" value="Tubulin/FtsZ, GTPase domain"/>
    <property type="match status" value="1"/>
</dbReference>
<comment type="function">
    <text evidence="4 6">Essential cell division protein that forms a contractile ring structure (Z ring) at the future cell division site. The regulation of the ring assembly controls the timing and the location of cell division. One of the functions of the FtsZ ring is to recruit other cell division proteins to the septum to produce a new cell wall between the dividing cells. Binds GTP and shows GTPase activity.</text>
</comment>
<feature type="domain" description="Tubulin/FtsZ GTPase" evidence="8">
    <location>
        <begin position="9"/>
        <end position="199"/>
    </location>
</feature>
<feature type="binding site" evidence="4">
    <location>
        <begin position="102"/>
        <end position="104"/>
    </location>
    <ligand>
        <name>GTP</name>
        <dbReference type="ChEBI" id="CHEBI:37565"/>
    </ligand>
</feature>
<evidence type="ECO:0000259" key="8">
    <source>
        <dbReference type="SMART" id="SM00864"/>
    </source>
</evidence>
<dbReference type="OrthoDB" id="9813375at2"/>
<dbReference type="Proteomes" id="UP000472580">
    <property type="component" value="Unassembled WGS sequence"/>
</dbReference>
<evidence type="ECO:0000256" key="2">
    <source>
        <dbReference type="ARBA" id="ARBA00022741"/>
    </source>
</evidence>
<keyword evidence="11" id="KW-1185">Reference proteome</keyword>
<accession>A0A6L6YFP4</accession>
<evidence type="ECO:0000313" key="10">
    <source>
        <dbReference type="EMBL" id="MVX56184.1"/>
    </source>
</evidence>
<dbReference type="PRINTS" id="PR00423">
    <property type="entry name" value="CELLDVISFTSZ"/>
</dbReference>
<evidence type="ECO:0000313" key="11">
    <source>
        <dbReference type="Proteomes" id="UP000472580"/>
    </source>
</evidence>